<organism evidence="5 6">
    <name type="scientific">Duncaniella dubosii</name>
    <dbReference type="NCBI Taxonomy" id="2518971"/>
    <lineage>
        <taxon>Bacteria</taxon>
        <taxon>Pseudomonadati</taxon>
        <taxon>Bacteroidota</taxon>
        <taxon>Bacteroidia</taxon>
        <taxon>Bacteroidales</taxon>
        <taxon>Muribaculaceae</taxon>
        <taxon>Duncaniella</taxon>
    </lineage>
</organism>
<dbReference type="SMART" id="SM00062">
    <property type="entry name" value="PBPb"/>
    <property type="match status" value="1"/>
</dbReference>
<keyword evidence="3" id="KW-1133">Transmembrane helix</keyword>
<reference evidence="6" key="1">
    <citation type="submission" date="2019-02" db="EMBL/GenBank/DDBJ databases">
        <title>Isolation and identification of novel species under the genus Muribaculum.</title>
        <authorList>
            <person name="Miyake S."/>
            <person name="Ding Y."/>
            <person name="Low A."/>
            <person name="Soh M."/>
            <person name="Seedorf H."/>
        </authorList>
    </citation>
    <scope>NUCLEOTIDE SEQUENCE [LARGE SCALE GENOMIC DNA]</scope>
    <source>
        <strain evidence="6">H5</strain>
    </source>
</reference>
<name>A0A4P7W2B4_9BACT</name>
<accession>A0A4P7W2B4</accession>
<keyword evidence="1" id="KW-0732">Signal</keyword>
<dbReference type="AlphaFoldDB" id="A0A4P7W2B4"/>
<evidence type="ECO:0000256" key="1">
    <source>
        <dbReference type="ARBA" id="ARBA00022729"/>
    </source>
</evidence>
<keyword evidence="3" id="KW-0812">Transmembrane</keyword>
<feature type="transmembrane region" description="Helical" evidence="3">
    <location>
        <begin position="31"/>
        <end position="51"/>
    </location>
</feature>
<gene>
    <name evidence="5" type="ORF">E7747_03930</name>
</gene>
<dbReference type="PANTHER" id="PTHR35936:SF19">
    <property type="entry name" value="AMINO-ACID-BINDING PROTEIN YXEM-RELATED"/>
    <property type="match status" value="1"/>
</dbReference>
<dbReference type="SUPFAM" id="SSF53850">
    <property type="entry name" value="Periplasmic binding protein-like II"/>
    <property type="match status" value="1"/>
</dbReference>
<keyword evidence="6" id="KW-1185">Reference proteome</keyword>
<dbReference type="RefSeq" id="WP_136414233.1">
    <property type="nucleotide sequence ID" value="NZ_CP039396.1"/>
</dbReference>
<dbReference type="KEGG" id="ddb:E7747_03930"/>
<evidence type="ECO:0000313" key="5">
    <source>
        <dbReference type="EMBL" id="QCD41520.1"/>
    </source>
</evidence>
<dbReference type="EMBL" id="CP039396">
    <property type="protein sequence ID" value="QCD41520.1"/>
    <property type="molecule type" value="Genomic_DNA"/>
</dbReference>
<dbReference type="Proteomes" id="UP000297149">
    <property type="component" value="Chromosome"/>
</dbReference>
<protein>
    <submittedName>
        <fullName evidence="5">Transporter substrate-binding domain-containing protein</fullName>
    </submittedName>
</protein>
<feature type="domain" description="Solute-binding protein family 3/N-terminal" evidence="4">
    <location>
        <begin position="72"/>
        <end position="294"/>
    </location>
</feature>
<dbReference type="Pfam" id="PF00497">
    <property type="entry name" value="SBP_bac_3"/>
    <property type="match status" value="1"/>
</dbReference>
<dbReference type="PANTHER" id="PTHR35936">
    <property type="entry name" value="MEMBRANE-BOUND LYTIC MUREIN TRANSGLYCOSYLASE F"/>
    <property type="match status" value="1"/>
</dbReference>
<feature type="compositionally biased region" description="Polar residues" evidence="2">
    <location>
        <begin position="1"/>
        <end position="16"/>
    </location>
</feature>
<dbReference type="InterPro" id="IPR001638">
    <property type="entry name" value="Solute-binding_3/MltF_N"/>
</dbReference>
<dbReference type="Gene3D" id="3.40.190.10">
    <property type="entry name" value="Periplasmic binding protein-like II"/>
    <property type="match status" value="2"/>
</dbReference>
<proteinExistence type="predicted"/>
<evidence type="ECO:0000259" key="4">
    <source>
        <dbReference type="SMART" id="SM00062"/>
    </source>
</evidence>
<dbReference type="CDD" id="cd01009">
    <property type="entry name" value="PBP2_YfhD_N"/>
    <property type="match status" value="1"/>
</dbReference>
<evidence type="ECO:0000313" key="6">
    <source>
        <dbReference type="Proteomes" id="UP000297149"/>
    </source>
</evidence>
<evidence type="ECO:0000256" key="2">
    <source>
        <dbReference type="SAM" id="MobiDB-lite"/>
    </source>
</evidence>
<feature type="region of interest" description="Disordered" evidence="2">
    <location>
        <begin position="1"/>
        <end position="22"/>
    </location>
</feature>
<keyword evidence="3" id="KW-0472">Membrane</keyword>
<evidence type="ECO:0000256" key="3">
    <source>
        <dbReference type="SAM" id="Phobius"/>
    </source>
</evidence>
<sequence>MSNDNHTPDRSSNGGQTVPDRHKGLRSLFRAPSGGILLSLLLMAIFVVVTVKGCSSPVPSRGYEYVRGRGDTINVAIDYSPMSIYRYGDSLAGFNYEMMKGMAALYGDHVKFYPIASINEALDELQRGKYDVVISDLPITASRRESFRFTEPVYLDKQVLISRDTTIRSRLDLAGKEVWALRNSPVAERLQNLSHEIGDTIIIRHDSIRSAEQLFMLTAMGKIPRAVINEAKATLLAKDYPEVDISTPVSFTQFQSWVVNKSDSVLADTLDAQIRRFKETPEYEALVRRYLTHVVEDAVTQSADTTAKK</sequence>